<keyword evidence="2" id="KW-1003">Cell membrane</keyword>
<feature type="compositionally biased region" description="Low complexity" evidence="13">
    <location>
        <begin position="490"/>
        <end position="502"/>
    </location>
</feature>
<dbReference type="InterPro" id="IPR001881">
    <property type="entry name" value="EGF-like_Ca-bd_dom"/>
</dbReference>
<feature type="domain" description="EGF-like" evidence="16">
    <location>
        <begin position="402"/>
        <end position="438"/>
    </location>
</feature>
<evidence type="ECO:0000256" key="2">
    <source>
        <dbReference type="ARBA" id="ARBA00022475"/>
    </source>
</evidence>
<dbReference type="Pfam" id="PF00008">
    <property type="entry name" value="EGF"/>
    <property type="match status" value="4"/>
</dbReference>
<dbReference type="PROSITE" id="PS50026">
    <property type="entry name" value="EGF_3"/>
    <property type="match status" value="6"/>
</dbReference>
<feature type="disulfide bond" evidence="12">
    <location>
        <begin position="352"/>
        <end position="361"/>
    </location>
</feature>
<organism evidence="18 19">
    <name type="scientific">Helobdella robusta</name>
    <name type="common">Californian leech</name>
    <dbReference type="NCBI Taxonomy" id="6412"/>
    <lineage>
        <taxon>Eukaryota</taxon>
        <taxon>Metazoa</taxon>
        <taxon>Spiralia</taxon>
        <taxon>Lophotrochozoa</taxon>
        <taxon>Annelida</taxon>
        <taxon>Clitellata</taxon>
        <taxon>Hirudinea</taxon>
        <taxon>Rhynchobdellida</taxon>
        <taxon>Glossiphoniidae</taxon>
        <taxon>Helobdella</taxon>
    </lineage>
</organism>
<reference evidence="17 19" key="2">
    <citation type="journal article" date="2013" name="Nature">
        <title>Insights into bilaterian evolution from three spiralian genomes.</title>
        <authorList>
            <person name="Simakov O."/>
            <person name="Marletaz F."/>
            <person name="Cho S.J."/>
            <person name="Edsinger-Gonzales E."/>
            <person name="Havlak P."/>
            <person name="Hellsten U."/>
            <person name="Kuo D.H."/>
            <person name="Larsson T."/>
            <person name="Lv J."/>
            <person name="Arendt D."/>
            <person name="Savage R."/>
            <person name="Osoegawa K."/>
            <person name="de Jong P."/>
            <person name="Grimwood J."/>
            <person name="Chapman J.A."/>
            <person name="Shapiro H."/>
            <person name="Aerts A."/>
            <person name="Otillar R.P."/>
            <person name="Terry A.Y."/>
            <person name="Boore J.L."/>
            <person name="Grigoriev I.V."/>
            <person name="Lindberg D.R."/>
            <person name="Seaver E.C."/>
            <person name="Weisblat D.A."/>
            <person name="Putnam N.H."/>
            <person name="Rokhsar D.S."/>
        </authorList>
    </citation>
    <scope>NUCLEOTIDE SEQUENCE</scope>
</reference>
<evidence type="ECO:0000256" key="13">
    <source>
        <dbReference type="SAM" id="MobiDB-lite"/>
    </source>
</evidence>
<evidence type="ECO:0000313" key="18">
    <source>
        <dbReference type="EnsemblMetazoa" id="HelroP109631"/>
    </source>
</evidence>
<accession>T1EEV3</accession>
<feature type="domain" description="EGF-like" evidence="16">
    <location>
        <begin position="440"/>
        <end position="476"/>
    </location>
</feature>
<dbReference type="PROSITE" id="PS01186">
    <property type="entry name" value="EGF_2"/>
    <property type="match status" value="4"/>
</dbReference>
<evidence type="ECO:0000256" key="5">
    <source>
        <dbReference type="ARBA" id="ARBA00022729"/>
    </source>
</evidence>
<evidence type="ECO:0000259" key="16">
    <source>
        <dbReference type="PROSITE" id="PS50026"/>
    </source>
</evidence>
<evidence type="ECO:0000256" key="14">
    <source>
        <dbReference type="SAM" id="Phobius"/>
    </source>
</evidence>
<evidence type="ECO:0000256" key="11">
    <source>
        <dbReference type="ARBA" id="ARBA00023180"/>
    </source>
</evidence>
<evidence type="ECO:0000256" key="7">
    <source>
        <dbReference type="ARBA" id="ARBA00022837"/>
    </source>
</evidence>
<dbReference type="InterPro" id="IPR018097">
    <property type="entry name" value="EGF_Ca-bd_CS"/>
</dbReference>
<dbReference type="FunFam" id="2.10.25.10:FF:000391">
    <property type="entry name" value="Weary, isoform C"/>
    <property type="match status" value="1"/>
</dbReference>
<dbReference type="Proteomes" id="UP000015101">
    <property type="component" value="Unassembled WGS sequence"/>
</dbReference>
<dbReference type="InterPro" id="IPR000742">
    <property type="entry name" value="EGF"/>
</dbReference>
<evidence type="ECO:0000256" key="10">
    <source>
        <dbReference type="ARBA" id="ARBA00023157"/>
    </source>
</evidence>
<keyword evidence="6" id="KW-0677">Repeat</keyword>
<dbReference type="PROSITE" id="PS00010">
    <property type="entry name" value="ASX_HYDROXYL"/>
    <property type="match status" value="2"/>
</dbReference>
<gene>
    <name evidence="18" type="primary">20195105</name>
    <name evidence="17" type="ORF">HELRODRAFT_109631</name>
</gene>
<keyword evidence="11" id="KW-0325">Glycoprotein</keyword>
<dbReference type="eggNOG" id="KOG1217">
    <property type="taxonomic scope" value="Eukaryota"/>
</dbReference>
<name>T1EEV3_HELRO</name>
<keyword evidence="4 14" id="KW-0812">Transmembrane</keyword>
<evidence type="ECO:0000256" key="12">
    <source>
        <dbReference type="PROSITE-ProRule" id="PRU00076"/>
    </source>
</evidence>
<feature type="disulfide bond" evidence="12">
    <location>
        <begin position="272"/>
        <end position="281"/>
    </location>
</feature>
<keyword evidence="8 14" id="KW-1133">Transmembrane helix</keyword>
<feature type="disulfide bond" evidence="12">
    <location>
        <begin position="314"/>
        <end position="323"/>
    </location>
</feature>
<dbReference type="InterPro" id="IPR013032">
    <property type="entry name" value="EGF-like_CS"/>
</dbReference>
<dbReference type="FunFam" id="2.10.25.10:FF:000054">
    <property type="entry name" value="Slit guidance ligand 2"/>
    <property type="match status" value="1"/>
</dbReference>
<dbReference type="STRING" id="6412.T1EEV3"/>
<dbReference type="FunFam" id="2.10.25.10:FF:000472">
    <property type="entry name" value="Uncharacterized protein, isoform A"/>
    <property type="match status" value="1"/>
</dbReference>
<dbReference type="PROSITE" id="PS00022">
    <property type="entry name" value="EGF_1"/>
    <property type="match status" value="6"/>
</dbReference>
<evidence type="ECO:0000256" key="3">
    <source>
        <dbReference type="ARBA" id="ARBA00022536"/>
    </source>
</evidence>
<dbReference type="KEGG" id="hro:HELRODRAFT_109631"/>
<keyword evidence="7" id="KW-0106">Calcium</keyword>
<dbReference type="EMBL" id="KB095959">
    <property type="protein sequence ID" value="ESO09362.1"/>
    <property type="molecule type" value="Genomic_DNA"/>
</dbReference>
<dbReference type="InterPro" id="IPR000152">
    <property type="entry name" value="EGF-type_Asp/Asn_hydroxyl_site"/>
</dbReference>
<protein>
    <recommendedName>
        <fullName evidence="16">EGF-like domain-containing protein</fullName>
    </recommendedName>
</protein>
<feature type="domain" description="EGF-like" evidence="16">
    <location>
        <begin position="326"/>
        <end position="362"/>
    </location>
</feature>
<comment type="subcellular location">
    <subcellularLocation>
        <location evidence="1">Cell membrane</location>
        <topology evidence="1">Single-pass type I membrane protein</topology>
    </subcellularLocation>
</comment>
<dbReference type="HOGENOM" id="CLU_451509_0_0_1"/>
<dbReference type="EMBL" id="AMQM01002951">
    <property type="status" value="NOT_ANNOTATED_CDS"/>
    <property type="molecule type" value="Genomic_DNA"/>
</dbReference>
<dbReference type="PROSITE" id="PS01187">
    <property type="entry name" value="EGF_CA"/>
    <property type="match status" value="2"/>
</dbReference>
<keyword evidence="3 12" id="KW-0245">EGF-like domain</keyword>
<comment type="caution">
    <text evidence="12">Lacks conserved residue(s) required for the propagation of feature annotation.</text>
</comment>
<dbReference type="CTD" id="20195105"/>
<dbReference type="CDD" id="cd00054">
    <property type="entry name" value="EGF_CA"/>
    <property type="match status" value="4"/>
</dbReference>
<dbReference type="PANTHER" id="PTHR12916">
    <property type="entry name" value="CYTOCHROME C OXIDASE POLYPEPTIDE VIC-2"/>
    <property type="match status" value="1"/>
</dbReference>
<dbReference type="FunFam" id="2.10.25.10:FF:000686">
    <property type="entry name" value="Dumpy, isoform Z"/>
    <property type="match status" value="1"/>
</dbReference>
<feature type="disulfide bond" evidence="12">
    <location>
        <begin position="466"/>
        <end position="475"/>
    </location>
</feature>
<dbReference type="GO" id="GO:0005886">
    <property type="term" value="C:plasma membrane"/>
    <property type="evidence" value="ECO:0007669"/>
    <property type="project" value="UniProtKB-SubCell"/>
</dbReference>
<evidence type="ECO:0000256" key="1">
    <source>
        <dbReference type="ARBA" id="ARBA00004251"/>
    </source>
</evidence>
<evidence type="ECO:0000313" key="17">
    <source>
        <dbReference type="EMBL" id="ESO09362.1"/>
    </source>
</evidence>
<evidence type="ECO:0000256" key="15">
    <source>
        <dbReference type="SAM" id="SignalP"/>
    </source>
</evidence>
<evidence type="ECO:0000256" key="8">
    <source>
        <dbReference type="ARBA" id="ARBA00022989"/>
    </source>
</evidence>
<dbReference type="InParanoid" id="T1EEV3"/>
<dbReference type="AlphaFoldDB" id="T1EEV3"/>
<feature type="compositionally biased region" description="Low complexity" evidence="13">
    <location>
        <begin position="582"/>
        <end position="591"/>
    </location>
</feature>
<feature type="signal peptide" evidence="15">
    <location>
        <begin position="1"/>
        <end position="15"/>
    </location>
</feature>
<dbReference type="Pfam" id="PF12661">
    <property type="entry name" value="hEGF"/>
    <property type="match status" value="1"/>
</dbReference>
<feature type="domain" description="EGF-like" evidence="16">
    <location>
        <begin position="285"/>
        <end position="324"/>
    </location>
</feature>
<proteinExistence type="predicted"/>
<keyword evidence="10 12" id="KW-1015">Disulfide bond</keyword>
<dbReference type="SMART" id="SM00179">
    <property type="entry name" value="EGF_CA"/>
    <property type="match status" value="6"/>
</dbReference>
<evidence type="ECO:0000256" key="4">
    <source>
        <dbReference type="ARBA" id="ARBA00022692"/>
    </source>
</evidence>
<dbReference type="EnsemblMetazoa" id="HelroT109631">
    <property type="protein sequence ID" value="HelroP109631"/>
    <property type="gene ID" value="HelroG109631"/>
</dbReference>
<evidence type="ECO:0000256" key="6">
    <source>
        <dbReference type="ARBA" id="ARBA00022737"/>
    </source>
</evidence>
<dbReference type="GO" id="GO:0005509">
    <property type="term" value="F:calcium ion binding"/>
    <property type="evidence" value="ECO:0007669"/>
    <property type="project" value="InterPro"/>
</dbReference>
<feature type="region of interest" description="Disordered" evidence="13">
    <location>
        <begin position="479"/>
        <end position="502"/>
    </location>
</feature>
<evidence type="ECO:0000313" key="19">
    <source>
        <dbReference type="Proteomes" id="UP000015101"/>
    </source>
</evidence>
<reference evidence="19" key="1">
    <citation type="submission" date="2012-12" db="EMBL/GenBank/DDBJ databases">
        <authorList>
            <person name="Hellsten U."/>
            <person name="Grimwood J."/>
            <person name="Chapman J.A."/>
            <person name="Shapiro H."/>
            <person name="Aerts A."/>
            <person name="Otillar R.P."/>
            <person name="Terry A.Y."/>
            <person name="Boore J.L."/>
            <person name="Simakov O."/>
            <person name="Marletaz F."/>
            <person name="Cho S.-J."/>
            <person name="Edsinger-Gonzales E."/>
            <person name="Havlak P."/>
            <person name="Kuo D.-H."/>
            <person name="Larsson T."/>
            <person name="Lv J."/>
            <person name="Arendt D."/>
            <person name="Savage R."/>
            <person name="Osoegawa K."/>
            <person name="de Jong P."/>
            <person name="Lindberg D.R."/>
            <person name="Seaver E.C."/>
            <person name="Weisblat D.A."/>
            <person name="Putnam N.H."/>
            <person name="Grigoriev I.V."/>
            <person name="Rokhsar D.S."/>
        </authorList>
    </citation>
    <scope>NUCLEOTIDE SEQUENCE</scope>
</reference>
<feature type="chain" id="PRO_5011952278" description="EGF-like domain-containing protein" evidence="15">
    <location>
        <begin position="16"/>
        <end position="605"/>
    </location>
</feature>
<dbReference type="RefSeq" id="XP_009012455.1">
    <property type="nucleotide sequence ID" value="XM_009014207.1"/>
</dbReference>
<feature type="domain" description="EGF-like" evidence="16">
    <location>
        <begin position="238"/>
        <end position="282"/>
    </location>
</feature>
<sequence>MLFLLLLSLLSNNNSNNNNKHFYTPSNFLISNKCKLNMYCKFLVTFVLTVVACSSAVASEQLNCSVGQPFSLKIKKVNVPQKDAVVWDVLTICHDTKSCYGPEFNVQLDMLPQVIPFFTQFNNNLISFTSPSSGMTYYRTDENGFKFCNFDRQNIVPNINNVPVSLGRNYFIASSSTSPWLSCQGGQRLNVTVLADDCKFQPASLTFCNGMGLCAARTWEEMFTCKCCRPNYGQYCEMVDGCHWYKDDCENGGWCVDELNDQMDKTLYNCKCPHGYSGSRCEQQDNPQCSRNECKNGGTCLVTEANVYGFMCHCPDGYQGVTCEVQVDNCASNPCFNNGLCVNGVGTFTCICADGFAGSYCQSDLRVCRADTCQHGGTCQVVNGTATCACPIEYTGVMCSESRNLCSPSPCKHALECSFNSRTYTCICIVGYTGRDCEINIDDCASNPCGSQGTCVDGVASYRCHCLGDTVGSSCPEPADVNQTAQSSKETNANELNNTSSSSNNPALSVLGIIFIILVSLAIIICLIGGGWYLMRKRRRRQYVEQINDTNSMSMKDRINTTSAFPGELFGDDTYPESIPDVSFSSSSSVSDTPLVQRRKKASKI</sequence>
<feature type="transmembrane region" description="Helical" evidence="14">
    <location>
        <begin position="507"/>
        <end position="534"/>
    </location>
</feature>
<dbReference type="OrthoDB" id="283575at2759"/>
<feature type="region of interest" description="Disordered" evidence="13">
    <location>
        <begin position="581"/>
        <end position="605"/>
    </location>
</feature>
<keyword evidence="5 15" id="KW-0732">Signal</keyword>
<feature type="disulfide bond" evidence="12">
    <location>
        <begin position="428"/>
        <end position="437"/>
    </location>
</feature>
<feature type="disulfide bond" evidence="12">
    <location>
        <begin position="390"/>
        <end position="399"/>
    </location>
</feature>
<dbReference type="GeneID" id="20195105"/>
<reference evidence="18" key="3">
    <citation type="submission" date="2015-06" db="UniProtKB">
        <authorList>
            <consortium name="EnsemblMetazoa"/>
        </authorList>
    </citation>
    <scope>IDENTIFICATION</scope>
</reference>
<dbReference type="GO" id="GO:0023052">
    <property type="term" value="P:signaling"/>
    <property type="evidence" value="ECO:0007669"/>
    <property type="project" value="UniProtKB-ARBA"/>
</dbReference>
<dbReference type="Gene3D" id="2.10.25.10">
    <property type="entry name" value="Laminin"/>
    <property type="match status" value="6"/>
</dbReference>
<keyword evidence="19" id="KW-1185">Reference proteome</keyword>
<dbReference type="PANTHER" id="PTHR12916:SF4">
    <property type="entry name" value="UNINFLATABLE, ISOFORM C"/>
    <property type="match status" value="1"/>
</dbReference>
<feature type="domain" description="EGF-like" evidence="16">
    <location>
        <begin position="364"/>
        <end position="400"/>
    </location>
</feature>
<dbReference type="SMART" id="SM00181">
    <property type="entry name" value="EGF"/>
    <property type="match status" value="6"/>
</dbReference>
<dbReference type="GO" id="GO:0007154">
    <property type="term" value="P:cell communication"/>
    <property type="evidence" value="ECO:0007669"/>
    <property type="project" value="UniProtKB-ARBA"/>
</dbReference>
<evidence type="ECO:0000256" key="9">
    <source>
        <dbReference type="ARBA" id="ARBA00023136"/>
    </source>
</evidence>
<keyword evidence="9 14" id="KW-0472">Membrane</keyword>
<dbReference type="SUPFAM" id="SSF57196">
    <property type="entry name" value="EGF/Laminin"/>
    <property type="match status" value="6"/>
</dbReference>
<dbReference type="GO" id="GO:0005112">
    <property type="term" value="F:Notch binding"/>
    <property type="evidence" value="ECO:0000318"/>
    <property type="project" value="GO_Central"/>
</dbReference>